<dbReference type="AlphaFoldDB" id="A0A4P8ITX1"/>
<dbReference type="CDD" id="cd00090">
    <property type="entry name" value="HTH_ARSR"/>
    <property type="match status" value="1"/>
</dbReference>
<dbReference type="GO" id="GO:0003700">
    <property type="term" value="F:DNA-binding transcription factor activity"/>
    <property type="evidence" value="ECO:0007669"/>
    <property type="project" value="InterPro"/>
</dbReference>
<accession>A0A4P8ITX1</accession>
<dbReference type="Gene3D" id="1.10.10.10">
    <property type="entry name" value="Winged helix-like DNA-binding domain superfamily/Winged helix DNA-binding domain"/>
    <property type="match status" value="1"/>
</dbReference>
<evidence type="ECO:0000259" key="1">
    <source>
        <dbReference type="PROSITE" id="PS50987"/>
    </source>
</evidence>
<dbReference type="OrthoDB" id="9791888at2"/>
<sequence length="106" mass="12000">MPRSALKADVFHAIADPTRRTILDRLRQGPVRVKDLAAGFEQSRPAISKHLKLLCDAELVIAEPAGRERVYRLQGAPLQQVAGWIDAYRTHWQVSLDNLKELMEKS</sequence>
<dbReference type="PRINTS" id="PR00778">
    <property type="entry name" value="HTHARSR"/>
</dbReference>
<proteinExistence type="predicted"/>
<dbReference type="EMBL" id="CP040077">
    <property type="protein sequence ID" value="QCP51781.1"/>
    <property type="molecule type" value="Genomic_DNA"/>
</dbReference>
<reference evidence="2 3" key="1">
    <citation type="submission" date="2019-05" db="EMBL/GenBank/DDBJ databases">
        <title>Burkholderia sp. DHOD12, isolated from subtropical forest soil.</title>
        <authorList>
            <person name="Gao Z.-H."/>
            <person name="Qiu L.-H."/>
        </authorList>
    </citation>
    <scope>NUCLEOTIDE SEQUENCE [LARGE SCALE GENOMIC DNA]</scope>
    <source>
        <strain evidence="2 3">DHOD12</strain>
    </source>
</reference>
<dbReference type="KEGG" id="tvl:FAZ95_14390"/>
<feature type="domain" description="HTH arsR-type" evidence="1">
    <location>
        <begin position="1"/>
        <end position="93"/>
    </location>
</feature>
<dbReference type="InterPro" id="IPR001845">
    <property type="entry name" value="HTH_ArsR_DNA-bd_dom"/>
</dbReference>
<dbReference type="InterPro" id="IPR036390">
    <property type="entry name" value="WH_DNA-bd_sf"/>
</dbReference>
<dbReference type="SUPFAM" id="SSF46785">
    <property type="entry name" value="Winged helix' DNA-binding domain"/>
    <property type="match status" value="1"/>
</dbReference>
<dbReference type="NCBIfam" id="NF033788">
    <property type="entry name" value="HTH_metalloreg"/>
    <property type="match status" value="1"/>
</dbReference>
<gene>
    <name evidence="2" type="ORF">FAZ95_14390</name>
</gene>
<evidence type="ECO:0000313" key="2">
    <source>
        <dbReference type="EMBL" id="QCP51781.1"/>
    </source>
</evidence>
<dbReference type="PROSITE" id="PS50987">
    <property type="entry name" value="HTH_ARSR_2"/>
    <property type="match status" value="1"/>
</dbReference>
<dbReference type="InterPro" id="IPR036388">
    <property type="entry name" value="WH-like_DNA-bd_sf"/>
</dbReference>
<keyword evidence="3" id="KW-1185">Reference proteome</keyword>
<name>A0A4P8ITX1_9BURK</name>
<dbReference type="SMART" id="SM00418">
    <property type="entry name" value="HTH_ARSR"/>
    <property type="match status" value="1"/>
</dbReference>
<dbReference type="PANTHER" id="PTHR38600:SF1">
    <property type="entry name" value="TRANSCRIPTIONAL REGULATORY PROTEIN"/>
    <property type="match status" value="1"/>
</dbReference>
<protein>
    <submittedName>
        <fullName evidence="2">Winged helix-turn-helix transcriptional regulator</fullName>
    </submittedName>
</protein>
<dbReference type="Pfam" id="PF01022">
    <property type="entry name" value="HTH_5"/>
    <property type="match status" value="1"/>
</dbReference>
<dbReference type="PANTHER" id="PTHR38600">
    <property type="entry name" value="TRANSCRIPTIONAL REGULATORY PROTEIN"/>
    <property type="match status" value="1"/>
</dbReference>
<organism evidence="2 3">
    <name type="scientific">Trinickia violacea</name>
    <dbReference type="NCBI Taxonomy" id="2571746"/>
    <lineage>
        <taxon>Bacteria</taxon>
        <taxon>Pseudomonadati</taxon>
        <taxon>Pseudomonadota</taxon>
        <taxon>Betaproteobacteria</taxon>
        <taxon>Burkholderiales</taxon>
        <taxon>Burkholderiaceae</taxon>
        <taxon>Trinickia</taxon>
    </lineage>
</organism>
<dbReference type="InterPro" id="IPR011991">
    <property type="entry name" value="ArsR-like_HTH"/>
</dbReference>
<evidence type="ECO:0000313" key="3">
    <source>
        <dbReference type="Proteomes" id="UP000298656"/>
    </source>
</evidence>
<dbReference type="Proteomes" id="UP000298656">
    <property type="component" value="Chromosome 1"/>
</dbReference>